<evidence type="ECO:0000313" key="5">
    <source>
        <dbReference type="Proteomes" id="UP000448575"/>
    </source>
</evidence>
<dbReference type="SUPFAM" id="SSF46785">
    <property type="entry name" value="Winged helix' DNA-binding domain"/>
    <property type="match status" value="1"/>
</dbReference>
<dbReference type="AlphaFoldDB" id="A0A6N9HE24"/>
<dbReference type="PROSITE" id="PS51000">
    <property type="entry name" value="HTH_DEOR_2"/>
    <property type="match status" value="1"/>
</dbReference>
<accession>A0A6N9HE24</accession>
<dbReference type="InterPro" id="IPR001034">
    <property type="entry name" value="DeoR_HTH"/>
</dbReference>
<dbReference type="PANTHER" id="PTHR34580">
    <property type="match status" value="1"/>
</dbReference>
<dbReference type="EMBL" id="WWCJ01000003">
    <property type="protein sequence ID" value="MYN01497.1"/>
    <property type="molecule type" value="Genomic_DNA"/>
</dbReference>
<dbReference type="InterPro" id="IPR013196">
    <property type="entry name" value="HTH_11"/>
</dbReference>
<dbReference type="PROSITE" id="PS52050">
    <property type="entry name" value="WYL"/>
    <property type="match status" value="1"/>
</dbReference>
<gene>
    <name evidence="4" type="ORF">GTP41_05235</name>
</gene>
<evidence type="ECO:0000256" key="1">
    <source>
        <dbReference type="ARBA" id="ARBA00023015"/>
    </source>
</evidence>
<dbReference type="InterPro" id="IPR036390">
    <property type="entry name" value="WH_DNA-bd_sf"/>
</dbReference>
<dbReference type="PANTHER" id="PTHR34580:SF3">
    <property type="entry name" value="PROTEIN PAFB"/>
    <property type="match status" value="1"/>
</dbReference>
<keyword evidence="5" id="KW-1185">Reference proteome</keyword>
<dbReference type="InterPro" id="IPR036388">
    <property type="entry name" value="WH-like_DNA-bd_sf"/>
</dbReference>
<dbReference type="InterPro" id="IPR026881">
    <property type="entry name" value="WYL_dom"/>
</dbReference>
<dbReference type="Pfam" id="PF25583">
    <property type="entry name" value="WCX"/>
    <property type="match status" value="1"/>
</dbReference>
<dbReference type="PIRSF" id="PIRSF016838">
    <property type="entry name" value="PafC"/>
    <property type="match status" value="1"/>
</dbReference>
<keyword evidence="1" id="KW-0805">Transcription regulation</keyword>
<dbReference type="Pfam" id="PF08279">
    <property type="entry name" value="HTH_11"/>
    <property type="match status" value="1"/>
</dbReference>
<evidence type="ECO:0000256" key="2">
    <source>
        <dbReference type="ARBA" id="ARBA00023163"/>
    </source>
</evidence>
<dbReference type="CDD" id="cd00090">
    <property type="entry name" value="HTH_ARSR"/>
    <property type="match status" value="1"/>
</dbReference>
<feature type="domain" description="HTH deoR-type" evidence="3">
    <location>
        <begin position="4"/>
        <end position="63"/>
    </location>
</feature>
<sequence>MSKPAIKALAILELLQSQRQISGAEMSDRLGIDRRTLRRYIAMLEELGIPITAERGRYGGYMLVPGFKLPPLMFTNDEASAVALGLMAVRSLRLADTAPAVASAQAKLERVMPPALQGSVQALRETAVLDTPEQRWSYAGAGRPALTGELTALALAAQTQHRVRFRYTPQDGASMQREFDPYGLVFSHTRWYVVGMCRLRLAIRSFRLDRIAEVAETGMVFDKPDSFDAAAQLQHALATLPRPLPVRVLLHTDLASAAREVGRYIGPLVETDGGVRLATTTTSYSWFARLLASFNFDFTIEGPEELRAAVQEEARRLARLAAS</sequence>
<dbReference type="InterPro" id="IPR011991">
    <property type="entry name" value="ArsR-like_HTH"/>
</dbReference>
<evidence type="ECO:0000313" key="4">
    <source>
        <dbReference type="EMBL" id="MYN01497.1"/>
    </source>
</evidence>
<protein>
    <submittedName>
        <fullName evidence="4">WYL domain-containing protein</fullName>
    </submittedName>
</protein>
<dbReference type="Gene3D" id="1.10.10.10">
    <property type="entry name" value="Winged helix-like DNA-binding domain superfamily/Winged helix DNA-binding domain"/>
    <property type="match status" value="1"/>
</dbReference>
<dbReference type="InterPro" id="IPR057727">
    <property type="entry name" value="WCX_dom"/>
</dbReference>
<dbReference type="InterPro" id="IPR028349">
    <property type="entry name" value="PafC-like"/>
</dbReference>
<dbReference type="Pfam" id="PF13280">
    <property type="entry name" value="WYL"/>
    <property type="match status" value="1"/>
</dbReference>
<comment type="caution">
    <text evidence="4">The sequence shown here is derived from an EMBL/GenBank/DDBJ whole genome shotgun (WGS) entry which is preliminary data.</text>
</comment>
<reference evidence="4 5" key="1">
    <citation type="submission" date="2019-12" db="EMBL/GenBank/DDBJ databases">
        <title>Novel species isolated from a subtropical stream in China.</title>
        <authorList>
            <person name="Lu H."/>
        </authorList>
    </citation>
    <scope>NUCLEOTIDE SEQUENCE [LARGE SCALE GENOMIC DNA]</scope>
    <source>
        <strain evidence="4 5">DS3</strain>
    </source>
</reference>
<dbReference type="InterPro" id="IPR051534">
    <property type="entry name" value="CBASS_pafABC_assoc_protein"/>
</dbReference>
<name>A0A6N9HE24_9BURK</name>
<organism evidence="4 5">
    <name type="scientific">Pseudoduganella guangdongensis</name>
    <dbReference type="NCBI Taxonomy" id="2692179"/>
    <lineage>
        <taxon>Bacteria</taxon>
        <taxon>Pseudomonadati</taxon>
        <taxon>Pseudomonadota</taxon>
        <taxon>Betaproteobacteria</taxon>
        <taxon>Burkholderiales</taxon>
        <taxon>Oxalobacteraceae</taxon>
        <taxon>Telluria group</taxon>
        <taxon>Pseudoduganella</taxon>
    </lineage>
</organism>
<keyword evidence="2" id="KW-0804">Transcription</keyword>
<proteinExistence type="predicted"/>
<evidence type="ECO:0000259" key="3">
    <source>
        <dbReference type="PROSITE" id="PS51000"/>
    </source>
</evidence>
<dbReference type="RefSeq" id="WP_161024512.1">
    <property type="nucleotide sequence ID" value="NZ_WWCJ01000003.1"/>
</dbReference>
<dbReference type="GO" id="GO:0003700">
    <property type="term" value="F:DNA-binding transcription factor activity"/>
    <property type="evidence" value="ECO:0007669"/>
    <property type="project" value="InterPro"/>
</dbReference>
<dbReference type="Proteomes" id="UP000448575">
    <property type="component" value="Unassembled WGS sequence"/>
</dbReference>